<accession>A0A511ZI78</accession>
<dbReference type="STRING" id="582851.GCA_900162665_01198"/>
<dbReference type="InterPro" id="IPR031316">
    <property type="entry name" value="FlgM_C"/>
</dbReference>
<reference evidence="9 10" key="1">
    <citation type="submission" date="2019-07" db="EMBL/GenBank/DDBJ databases">
        <title>Whole genome shotgun sequence of Oceanobacillus sojae NBRC 105379.</title>
        <authorList>
            <person name="Hosoyama A."/>
            <person name="Uohara A."/>
            <person name="Ohji S."/>
            <person name="Ichikawa N."/>
        </authorList>
    </citation>
    <scope>NUCLEOTIDE SEQUENCE [LARGE SCALE GENOMIC DNA]</scope>
    <source>
        <strain evidence="9 10">NBRC 105379</strain>
    </source>
</reference>
<comment type="caution">
    <text evidence="9">The sequence shown here is derived from an EMBL/GenBank/DDBJ whole genome shotgun (WGS) entry which is preliminary data.</text>
</comment>
<evidence type="ECO:0000256" key="4">
    <source>
        <dbReference type="ARBA" id="ARBA00022795"/>
    </source>
</evidence>
<dbReference type="InterPro" id="IPR035890">
    <property type="entry name" value="Anti-sigma-28_factor_FlgM_sf"/>
</dbReference>
<evidence type="ECO:0000256" key="1">
    <source>
        <dbReference type="ARBA" id="ARBA00005322"/>
    </source>
</evidence>
<evidence type="ECO:0000256" key="3">
    <source>
        <dbReference type="ARBA" id="ARBA00022491"/>
    </source>
</evidence>
<keyword evidence="10" id="KW-1185">Reference proteome</keyword>
<evidence type="ECO:0000256" key="5">
    <source>
        <dbReference type="ARBA" id="ARBA00023015"/>
    </source>
</evidence>
<gene>
    <name evidence="9" type="ORF">OSO01_18870</name>
</gene>
<dbReference type="RefSeq" id="WP_147210161.1">
    <property type="nucleotide sequence ID" value="NZ_BJYM01000007.1"/>
</dbReference>
<keyword evidence="4" id="KW-1005">Bacterial flagellum biogenesis</keyword>
<comment type="similarity">
    <text evidence="1">Belongs to the FlgM family.</text>
</comment>
<feature type="domain" description="Anti-sigma-28 factor FlgM C-terminal" evidence="8">
    <location>
        <begin position="32"/>
        <end position="80"/>
    </location>
</feature>
<proteinExistence type="inferred from homology"/>
<dbReference type="Proteomes" id="UP000321558">
    <property type="component" value="Unassembled WGS sequence"/>
</dbReference>
<dbReference type="AlphaFoldDB" id="A0A511ZI78"/>
<sequence length="87" mass="10356">MKINGPNPTNFNPYKQALKNRQTTESESYKKDSIEISSEAKKLQKQEQPDEKRAEYVNEIKQKIDSNQYKIDYEKLAQKMHGFWTEK</sequence>
<dbReference type="Pfam" id="PF04316">
    <property type="entry name" value="FlgM"/>
    <property type="match status" value="1"/>
</dbReference>
<dbReference type="GO" id="GO:0045892">
    <property type="term" value="P:negative regulation of DNA-templated transcription"/>
    <property type="evidence" value="ECO:0007669"/>
    <property type="project" value="InterPro"/>
</dbReference>
<organism evidence="9 10">
    <name type="scientific">Oceanobacillus sojae</name>
    <dbReference type="NCBI Taxonomy" id="582851"/>
    <lineage>
        <taxon>Bacteria</taxon>
        <taxon>Bacillati</taxon>
        <taxon>Bacillota</taxon>
        <taxon>Bacilli</taxon>
        <taxon>Bacillales</taxon>
        <taxon>Bacillaceae</taxon>
        <taxon>Oceanobacillus</taxon>
    </lineage>
</organism>
<evidence type="ECO:0000256" key="6">
    <source>
        <dbReference type="ARBA" id="ARBA00023163"/>
    </source>
</evidence>
<dbReference type="NCBIfam" id="TIGR03824">
    <property type="entry name" value="FlgM_jcvi"/>
    <property type="match status" value="1"/>
</dbReference>
<dbReference type="SUPFAM" id="SSF101498">
    <property type="entry name" value="Anti-sigma factor FlgM"/>
    <property type="match status" value="1"/>
</dbReference>
<name>A0A511ZI78_9BACI</name>
<evidence type="ECO:0000313" key="10">
    <source>
        <dbReference type="Proteomes" id="UP000321558"/>
    </source>
</evidence>
<dbReference type="OrthoDB" id="2991036at2"/>
<feature type="compositionally biased region" description="Basic and acidic residues" evidence="7">
    <location>
        <begin position="22"/>
        <end position="33"/>
    </location>
</feature>
<keyword evidence="5" id="KW-0805">Transcription regulation</keyword>
<keyword evidence="3" id="KW-0678">Repressor</keyword>
<evidence type="ECO:0000256" key="2">
    <source>
        <dbReference type="ARBA" id="ARBA00017823"/>
    </source>
</evidence>
<evidence type="ECO:0000313" key="9">
    <source>
        <dbReference type="EMBL" id="GEN87148.1"/>
    </source>
</evidence>
<evidence type="ECO:0000259" key="8">
    <source>
        <dbReference type="Pfam" id="PF04316"/>
    </source>
</evidence>
<feature type="compositionally biased region" description="Polar residues" evidence="7">
    <location>
        <begin position="1"/>
        <end position="21"/>
    </location>
</feature>
<protein>
    <recommendedName>
        <fullName evidence="2">Negative regulator of flagellin synthesis</fullName>
    </recommendedName>
</protein>
<dbReference type="EMBL" id="BJYM01000007">
    <property type="protein sequence ID" value="GEN87148.1"/>
    <property type="molecule type" value="Genomic_DNA"/>
</dbReference>
<dbReference type="GO" id="GO:0044781">
    <property type="term" value="P:bacterial-type flagellum organization"/>
    <property type="evidence" value="ECO:0007669"/>
    <property type="project" value="UniProtKB-KW"/>
</dbReference>
<feature type="region of interest" description="Disordered" evidence="7">
    <location>
        <begin position="1"/>
        <end position="33"/>
    </location>
</feature>
<evidence type="ECO:0000256" key="7">
    <source>
        <dbReference type="SAM" id="MobiDB-lite"/>
    </source>
</evidence>
<dbReference type="InterPro" id="IPR007412">
    <property type="entry name" value="FlgM"/>
</dbReference>
<keyword evidence="6" id="KW-0804">Transcription</keyword>